<evidence type="ECO:0000256" key="5">
    <source>
        <dbReference type="ARBA" id="ARBA00037974"/>
    </source>
</evidence>
<evidence type="ECO:0000313" key="7">
    <source>
        <dbReference type="EMBL" id="MDN4517636.1"/>
    </source>
</evidence>
<dbReference type="Pfam" id="PF00155">
    <property type="entry name" value="Aminotran_1_2"/>
    <property type="match status" value="1"/>
</dbReference>
<evidence type="ECO:0000313" key="8">
    <source>
        <dbReference type="Proteomes" id="UP001172687"/>
    </source>
</evidence>
<dbReference type="InterPro" id="IPR015422">
    <property type="entry name" value="PyrdxlP-dep_Trfase_small"/>
</dbReference>
<dbReference type="Gene3D" id="3.90.1150.10">
    <property type="entry name" value="Aspartate Aminotransferase, domain 1"/>
    <property type="match status" value="1"/>
</dbReference>
<dbReference type="EMBL" id="JAUHTC010000031">
    <property type="protein sequence ID" value="MDN4517636.1"/>
    <property type="molecule type" value="Genomic_DNA"/>
</dbReference>
<keyword evidence="8" id="KW-1185">Reference proteome</keyword>
<dbReference type="CDD" id="cd00609">
    <property type="entry name" value="AAT_like"/>
    <property type="match status" value="1"/>
</dbReference>
<organism evidence="7 8">
    <name type="scientific">Mycolicibacterium austroafricanum</name>
    <name type="common">Mycobacterium austroafricanum</name>
    <dbReference type="NCBI Taxonomy" id="39687"/>
    <lineage>
        <taxon>Bacteria</taxon>
        <taxon>Bacillati</taxon>
        <taxon>Actinomycetota</taxon>
        <taxon>Actinomycetes</taxon>
        <taxon>Mycobacteriales</taxon>
        <taxon>Mycobacteriaceae</taxon>
        <taxon>Mycolicibacterium</taxon>
    </lineage>
</organism>
<reference evidence="7" key="1">
    <citation type="submission" date="2023-07" db="EMBL/GenBank/DDBJ databases">
        <title>Degradation of tert-butanol by M. austroafricanum TBA100.</title>
        <authorList>
            <person name="Helbich S."/>
            <person name="Vainshtein Y."/>
        </authorList>
    </citation>
    <scope>NUCLEOTIDE SEQUENCE</scope>
    <source>
        <strain evidence="7">TBA100</strain>
    </source>
</reference>
<sequence>MSPFPPPERLRGGHGAKWTAVPDDVLPAWVADMDLGFPPEVAAALQEAIARQDLGYPFWAEGDPVIAAFETRMHTHHGWTPRPGRTRVFSDLIQVLQIVVEHTTGPGDWVALQVPNYPPFLAAIERAGRRLLALPFDESADGWTVDLDRYRQLFAQHRPKLFVLVNPHNPTGRAFTRAELDGLAALAVDYRATVLADEIHSDLMYPPHAHIPFSSLGADVEELTITATSATKAFNLAGTRCAVAHIGHAPTAATLDCAPLDYFGTPSVLSRVATVAAWQHGGAWQREVQELLAANRARLAEWVASHPGLTSHAPQATYLSWIDFGRTALSVDPAAQLLERCRVQLSPGADFAQHSDVDTSSFARLNFATTPALLERILARISDALACP</sequence>
<accession>A0ABT8HA47</accession>
<comment type="similarity">
    <text evidence="5">Belongs to the class-II pyridoxal-phosphate-dependent aminotransferase family. MalY/PatB cystathionine beta-lyase subfamily.</text>
</comment>
<dbReference type="RefSeq" id="WP_105387502.1">
    <property type="nucleotide sequence ID" value="NZ_CP070380.1"/>
</dbReference>
<dbReference type="PANTHER" id="PTHR43525">
    <property type="entry name" value="PROTEIN MALY"/>
    <property type="match status" value="1"/>
</dbReference>
<evidence type="ECO:0000256" key="4">
    <source>
        <dbReference type="ARBA" id="ARBA00023239"/>
    </source>
</evidence>
<keyword evidence="3" id="KW-0663">Pyridoxal phosphate</keyword>
<evidence type="ECO:0000259" key="6">
    <source>
        <dbReference type="Pfam" id="PF00155"/>
    </source>
</evidence>
<dbReference type="InterPro" id="IPR015424">
    <property type="entry name" value="PyrdxlP-dep_Trfase"/>
</dbReference>
<dbReference type="EC" id="4.4.1.13" evidence="2"/>
<protein>
    <recommendedName>
        <fullName evidence="2">cysteine-S-conjugate beta-lyase</fullName>
        <ecNumber evidence="2">4.4.1.13</ecNumber>
    </recommendedName>
</protein>
<dbReference type="SUPFAM" id="SSF53383">
    <property type="entry name" value="PLP-dependent transferases"/>
    <property type="match status" value="1"/>
</dbReference>
<evidence type="ECO:0000256" key="2">
    <source>
        <dbReference type="ARBA" id="ARBA00012224"/>
    </source>
</evidence>
<comment type="caution">
    <text evidence="7">The sequence shown here is derived from an EMBL/GenBank/DDBJ whole genome shotgun (WGS) entry which is preliminary data.</text>
</comment>
<keyword evidence="7" id="KW-0808">Transferase</keyword>
<dbReference type="PANTHER" id="PTHR43525:SF2">
    <property type="entry name" value="CYSTATHIONINE BETA-LYASE-RELATED"/>
    <property type="match status" value="1"/>
</dbReference>
<dbReference type="Gene3D" id="3.40.640.10">
    <property type="entry name" value="Type I PLP-dependent aspartate aminotransferase-like (Major domain)"/>
    <property type="match status" value="1"/>
</dbReference>
<comment type="cofactor">
    <cofactor evidence="1">
        <name>pyridoxal 5'-phosphate</name>
        <dbReference type="ChEBI" id="CHEBI:597326"/>
    </cofactor>
</comment>
<dbReference type="InterPro" id="IPR051798">
    <property type="entry name" value="Class-II_PLP-Dep_Aminotrans"/>
</dbReference>
<evidence type="ECO:0000256" key="3">
    <source>
        <dbReference type="ARBA" id="ARBA00022898"/>
    </source>
</evidence>
<keyword evidence="4" id="KW-0456">Lyase</keyword>
<dbReference type="InterPro" id="IPR015421">
    <property type="entry name" value="PyrdxlP-dep_Trfase_major"/>
</dbReference>
<gene>
    <name evidence="7" type="ORF">QYF68_07305</name>
</gene>
<keyword evidence="7" id="KW-0032">Aminotransferase</keyword>
<feature type="domain" description="Aminotransferase class I/classII large" evidence="6">
    <location>
        <begin position="88"/>
        <end position="381"/>
    </location>
</feature>
<name>A0ABT8HA47_MYCAO</name>
<proteinExistence type="inferred from homology"/>
<dbReference type="Proteomes" id="UP001172687">
    <property type="component" value="Unassembled WGS sequence"/>
</dbReference>
<dbReference type="InterPro" id="IPR004839">
    <property type="entry name" value="Aminotransferase_I/II_large"/>
</dbReference>
<evidence type="ECO:0000256" key="1">
    <source>
        <dbReference type="ARBA" id="ARBA00001933"/>
    </source>
</evidence>
<dbReference type="GO" id="GO:0008483">
    <property type="term" value="F:transaminase activity"/>
    <property type="evidence" value="ECO:0007669"/>
    <property type="project" value="UniProtKB-KW"/>
</dbReference>